<keyword evidence="1" id="KW-0812">Transmembrane</keyword>
<protein>
    <submittedName>
        <fullName evidence="2">Uncharacterized protein</fullName>
    </submittedName>
</protein>
<reference evidence="2" key="1">
    <citation type="submission" date="2018-06" db="EMBL/GenBank/DDBJ databases">
        <authorList>
            <person name="Ashton P.M."/>
            <person name="Dallman T."/>
            <person name="Nair S."/>
            <person name="De Pinna E."/>
            <person name="Peters T."/>
            <person name="Grant K."/>
        </authorList>
    </citation>
    <scope>NUCLEOTIDE SEQUENCE [LARGE SCALE GENOMIC DNA]</scope>
    <source>
        <strain evidence="2">374035</strain>
    </source>
</reference>
<dbReference type="Proteomes" id="UP000839659">
    <property type="component" value="Unassembled WGS sequence"/>
</dbReference>
<evidence type="ECO:0000256" key="1">
    <source>
        <dbReference type="SAM" id="Phobius"/>
    </source>
</evidence>
<sequence>MNETERCMTRERFTENLLMYPGMALMVASVIWFYLAGLLSLPAEAVSDELAYALYQMTLVRDALAIFVIGATMGLSGLGLAAFHAWNKWHASPAGEQ</sequence>
<name>A0A5U9SXQ0_SALET</name>
<evidence type="ECO:0000313" key="2">
    <source>
        <dbReference type="EMBL" id="EBS4098041.1"/>
    </source>
</evidence>
<feature type="transmembrane region" description="Helical" evidence="1">
    <location>
        <begin position="63"/>
        <end position="83"/>
    </location>
</feature>
<organism evidence="2">
    <name type="scientific">Salmonella enterica subsp. enterica serovar Bareilly</name>
    <dbReference type="NCBI Taxonomy" id="58096"/>
    <lineage>
        <taxon>Bacteria</taxon>
        <taxon>Pseudomonadati</taxon>
        <taxon>Pseudomonadota</taxon>
        <taxon>Gammaproteobacteria</taxon>
        <taxon>Enterobacterales</taxon>
        <taxon>Enterobacteriaceae</taxon>
        <taxon>Salmonella</taxon>
    </lineage>
</organism>
<keyword evidence="1" id="KW-0472">Membrane</keyword>
<proteinExistence type="predicted"/>
<gene>
    <name evidence="2" type="ORF">DPS53_22545</name>
</gene>
<dbReference type="AlphaFoldDB" id="A0A5U9SXQ0"/>
<comment type="caution">
    <text evidence="2">The sequence shown here is derived from an EMBL/GenBank/DDBJ whole genome shotgun (WGS) entry which is preliminary data.</text>
</comment>
<dbReference type="EMBL" id="AAGVJY010000028">
    <property type="protein sequence ID" value="EBS4098041.1"/>
    <property type="molecule type" value="Genomic_DNA"/>
</dbReference>
<accession>A0A5U9SXQ0</accession>
<keyword evidence="1" id="KW-1133">Transmembrane helix</keyword>
<feature type="transmembrane region" description="Helical" evidence="1">
    <location>
        <begin position="20"/>
        <end position="43"/>
    </location>
</feature>